<comment type="caution">
    <text evidence="5">The sequence shown here is derived from an EMBL/GenBank/DDBJ whole genome shotgun (WGS) entry which is preliminary data.</text>
</comment>
<dbReference type="EMBL" id="JBHSXX010000001">
    <property type="protein sequence ID" value="MFC6869084.1"/>
    <property type="molecule type" value="Genomic_DNA"/>
</dbReference>
<evidence type="ECO:0000259" key="3">
    <source>
        <dbReference type="Pfam" id="PF00534"/>
    </source>
</evidence>
<feature type="domain" description="Glycosyl transferase family 1" evidence="3">
    <location>
        <begin position="170"/>
        <end position="303"/>
    </location>
</feature>
<evidence type="ECO:0000259" key="4">
    <source>
        <dbReference type="Pfam" id="PF13439"/>
    </source>
</evidence>
<sequence>MRIGLIAPPWIPVPPPAYGGTEAVVDNLARGLATLGHDVRLFTVGDSTCPVPRSWLYRHPVADMGAGEQEAAHVLAAYEELADVDVIHDHTALGPLLAAGSPDPLPPVITTAHGAFDAMRLRTYTRIAETASIVAISHAQRRYARHIPISTVIHHGIDLDTYVEGPGGGGYLLFVGRMCADKGVHRAVRIAKQAGRMLVIATKIREPAEHRYYEEHVLPLLAPDDPRPIEAPLAQRVELMRHADALLNPITWPEPFGLVMAESLACGTPVLAYPYGAAPEIVQHGTTGFLCTDEDDMVGALDRLPDISRAACRDAAVTRFSTERMARDHEHLYHRITATTAWTMPGEQNADLPSA</sequence>
<evidence type="ECO:0000256" key="2">
    <source>
        <dbReference type="ARBA" id="ARBA00022679"/>
    </source>
</evidence>
<dbReference type="RefSeq" id="WP_345393176.1">
    <property type="nucleotide sequence ID" value="NZ_BAABLA010000018.1"/>
</dbReference>
<dbReference type="Proteomes" id="UP001596337">
    <property type="component" value="Unassembled WGS sequence"/>
</dbReference>
<keyword evidence="2" id="KW-0808">Transferase</keyword>
<dbReference type="SUPFAM" id="SSF53756">
    <property type="entry name" value="UDP-Glycosyltransferase/glycogen phosphorylase"/>
    <property type="match status" value="1"/>
</dbReference>
<keyword evidence="1" id="KW-0328">Glycosyltransferase</keyword>
<dbReference type="InterPro" id="IPR028098">
    <property type="entry name" value="Glyco_trans_4-like_N"/>
</dbReference>
<dbReference type="PANTHER" id="PTHR12526">
    <property type="entry name" value="GLYCOSYLTRANSFERASE"/>
    <property type="match status" value="1"/>
</dbReference>
<reference evidence="6" key="1">
    <citation type="journal article" date="2019" name="Int. J. Syst. Evol. Microbiol.">
        <title>The Global Catalogue of Microorganisms (GCM) 10K type strain sequencing project: providing services to taxonomists for standard genome sequencing and annotation.</title>
        <authorList>
            <consortium name="The Broad Institute Genomics Platform"/>
            <consortium name="The Broad Institute Genome Sequencing Center for Infectious Disease"/>
            <person name="Wu L."/>
            <person name="Ma J."/>
        </authorList>
    </citation>
    <scope>NUCLEOTIDE SEQUENCE [LARGE SCALE GENOMIC DNA]</scope>
    <source>
        <strain evidence="6">KCTC 32255</strain>
    </source>
</reference>
<evidence type="ECO:0000313" key="6">
    <source>
        <dbReference type="Proteomes" id="UP001596337"/>
    </source>
</evidence>
<dbReference type="InterPro" id="IPR001296">
    <property type="entry name" value="Glyco_trans_1"/>
</dbReference>
<dbReference type="PANTHER" id="PTHR12526:SF595">
    <property type="entry name" value="BLL5217 PROTEIN"/>
    <property type="match status" value="1"/>
</dbReference>
<evidence type="ECO:0000256" key="1">
    <source>
        <dbReference type="ARBA" id="ARBA00022676"/>
    </source>
</evidence>
<name>A0ABW2C4W9_9PSEU</name>
<proteinExistence type="predicted"/>
<keyword evidence="6" id="KW-1185">Reference proteome</keyword>
<protein>
    <submittedName>
        <fullName evidence="5">Glycosyltransferase family 4 protein</fullName>
    </submittedName>
</protein>
<accession>A0ABW2C4W9</accession>
<organism evidence="5 6">
    <name type="scientific">Haloechinothrix salitolerans</name>
    <dbReference type="NCBI Taxonomy" id="926830"/>
    <lineage>
        <taxon>Bacteria</taxon>
        <taxon>Bacillati</taxon>
        <taxon>Actinomycetota</taxon>
        <taxon>Actinomycetes</taxon>
        <taxon>Pseudonocardiales</taxon>
        <taxon>Pseudonocardiaceae</taxon>
        <taxon>Haloechinothrix</taxon>
    </lineage>
</organism>
<dbReference type="Gene3D" id="3.40.50.2000">
    <property type="entry name" value="Glycogen Phosphorylase B"/>
    <property type="match status" value="2"/>
</dbReference>
<gene>
    <name evidence="5" type="ORF">ACFQGD_18220</name>
</gene>
<evidence type="ECO:0000313" key="5">
    <source>
        <dbReference type="EMBL" id="MFC6869084.1"/>
    </source>
</evidence>
<dbReference type="Pfam" id="PF13439">
    <property type="entry name" value="Glyco_transf_4"/>
    <property type="match status" value="1"/>
</dbReference>
<dbReference type="CDD" id="cd03802">
    <property type="entry name" value="GT4_AviGT4-like"/>
    <property type="match status" value="1"/>
</dbReference>
<dbReference type="Pfam" id="PF00534">
    <property type="entry name" value="Glycos_transf_1"/>
    <property type="match status" value="1"/>
</dbReference>
<feature type="domain" description="Glycosyltransferase subfamily 4-like N-terminal" evidence="4">
    <location>
        <begin position="18"/>
        <end position="160"/>
    </location>
</feature>